<organism evidence="1 2">
    <name type="scientific">Sphingobacterium suaedae</name>
    <dbReference type="NCBI Taxonomy" id="1686402"/>
    <lineage>
        <taxon>Bacteria</taxon>
        <taxon>Pseudomonadati</taxon>
        <taxon>Bacteroidota</taxon>
        <taxon>Sphingobacteriia</taxon>
        <taxon>Sphingobacteriales</taxon>
        <taxon>Sphingobacteriaceae</taxon>
        <taxon>Sphingobacterium</taxon>
    </lineage>
</organism>
<dbReference type="Proteomes" id="UP001597545">
    <property type="component" value="Unassembled WGS sequence"/>
</dbReference>
<reference evidence="2" key="1">
    <citation type="journal article" date="2019" name="Int. J. Syst. Evol. Microbiol.">
        <title>The Global Catalogue of Microorganisms (GCM) 10K type strain sequencing project: providing services to taxonomists for standard genome sequencing and annotation.</title>
        <authorList>
            <consortium name="The Broad Institute Genomics Platform"/>
            <consortium name="The Broad Institute Genome Sequencing Center for Infectious Disease"/>
            <person name="Wu L."/>
            <person name="Ma J."/>
        </authorList>
    </citation>
    <scope>NUCLEOTIDE SEQUENCE [LARGE SCALE GENOMIC DNA]</scope>
    <source>
        <strain evidence="2">KCTC 42662</strain>
    </source>
</reference>
<proteinExistence type="predicted"/>
<keyword evidence="2" id="KW-1185">Reference proteome</keyword>
<evidence type="ECO:0000313" key="2">
    <source>
        <dbReference type="Proteomes" id="UP001597545"/>
    </source>
</evidence>
<evidence type="ECO:0000313" key="1">
    <source>
        <dbReference type="EMBL" id="MFD2547233.1"/>
    </source>
</evidence>
<dbReference type="RefSeq" id="WP_380901790.1">
    <property type="nucleotide sequence ID" value="NZ_JBHUEG010000007.1"/>
</dbReference>
<accession>A0ABW5KGJ4</accession>
<name>A0ABW5KGJ4_9SPHI</name>
<sequence>MDLARITKDRLKEAQRNGYTAIITTFNADPLKPTWIFEKIEKEDFPQVKRELEQTYQLCYSITEALETIDDYPFIGMVNLPN</sequence>
<protein>
    <submittedName>
        <fullName evidence="1">Uncharacterized protein</fullName>
    </submittedName>
</protein>
<dbReference type="EMBL" id="JBHULR010000003">
    <property type="protein sequence ID" value="MFD2547233.1"/>
    <property type="molecule type" value="Genomic_DNA"/>
</dbReference>
<comment type="caution">
    <text evidence="1">The sequence shown here is derived from an EMBL/GenBank/DDBJ whole genome shotgun (WGS) entry which is preliminary data.</text>
</comment>
<gene>
    <name evidence="1" type="ORF">ACFSR5_06180</name>
</gene>